<evidence type="ECO:0000256" key="1">
    <source>
        <dbReference type="SAM" id="Phobius"/>
    </source>
</evidence>
<proteinExistence type="predicted"/>
<gene>
    <name evidence="2" type="ORF">FRX31_012291</name>
</gene>
<keyword evidence="1" id="KW-0472">Membrane</keyword>
<evidence type="ECO:0000313" key="3">
    <source>
        <dbReference type="Proteomes" id="UP000554482"/>
    </source>
</evidence>
<dbReference type="AlphaFoldDB" id="A0A7J6WNU1"/>
<keyword evidence="1" id="KW-1133">Transmembrane helix</keyword>
<comment type="caution">
    <text evidence="2">The sequence shown here is derived from an EMBL/GenBank/DDBJ whole genome shotgun (WGS) entry which is preliminary data.</text>
</comment>
<evidence type="ECO:0000313" key="2">
    <source>
        <dbReference type="EMBL" id="KAF5198125.1"/>
    </source>
</evidence>
<dbReference type="Proteomes" id="UP000554482">
    <property type="component" value="Unassembled WGS sequence"/>
</dbReference>
<dbReference type="EMBL" id="JABWDY010013713">
    <property type="protein sequence ID" value="KAF5198125.1"/>
    <property type="molecule type" value="Genomic_DNA"/>
</dbReference>
<reference evidence="2 3" key="1">
    <citation type="submission" date="2020-06" db="EMBL/GenBank/DDBJ databases">
        <title>Transcriptomic and genomic resources for Thalictrum thalictroides and T. hernandezii: Facilitating candidate gene discovery in an emerging model plant lineage.</title>
        <authorList>
            <person name="Arias T."/>
            <person name="Riano-Pachon D.M."/>
            <person name="Di Stilio V.S."/>
        </authorList>
    </citation>
    <scope>NUCLEOTIDE SEQUENCE [LARGE SCALE GENOMIC DNA]</scope>
    <source>
        <strain evidence="3">cv. WT478/WT964</strain>
        <tissue evidence="2">Leaves</tissue>
    </source>
</reference>
<sequence length="74" mass="8454">MLVFHVLRCIDDNSRRGGVKQRRGQDAGMKLSIKQLICLMLNVSIFRICSRILLIIMLACHCAIVVLWYGDGFM</sequence>
<evidence type="ECO:0008006" key="4">
    <source>
        <dbReference type="Google" id="ProtNLM"/>
    </source>
</evidence>
<accession>A0A7J6WNU1</accession>
<keyword evidence="3" id="KW-1185">Reference proteome</keyword>
<protein>
    <recommendedName>
        <fullName evidence="4">Transmembrane protein</fullName>
    </recommendedName>
</protein>
<name>A0A7J6WNU1_THATH</name>
<feature type="transmembrane region" description="Helical" evidence="1">
    <location>
        <begin position="52"/>
        <end position="70"/>
    </location>
</feature>
<organism evidence="2 3">
    <name type="scientific">Thalictrum thalictroides</name>
    <name type="common">Rue-anemone</name>
    <name type="synonym">Anemone thalictroides</name>
    <dbReference type="NCBI Taxonomy" id="46969"/>
    <lineage>
        <taxon>Eukaryota</taxon>
        <taxon>Viridiplantae</taxon>
        <taxon>Streptophyta</taxon>
        <taxon>Embryophyta</taxon>
        <taxon>Tracheophyta</taxon>
        <taxon>Spermatophyta</taxon>
        <taxon>Magnoliopsida</taxon>
        <taxon>Ranunculales</taxon>
        <taxon>Ranunculaceae</taxon>
        <taxon>Thalictroideae</taxon>
        <taxon>Thalictrum</taxon>
    </lineage>
</organism>
<keyword evidence="1" id="KW-0812">Transmembrane</keyword>